<keyword evidence="2 8" id="KW-0813">Transport</keyword>
<comment type="subcellular location">
    <subcellularLocation>
        <location evidence="1 8">Cell outer membrane</location>
        <topology evidence="1 8">Multi-pass membrane protein</topology>
    </subcellularLocation>
</comment>
<dbReference type="InterPro" id="IPR008969">
    <property type="entry name" value="CarboxyPept-like_regulatory"/>
</dbReference>
<dbReference type="InterPro" id="IPR012910">
    <property type="entry name" value="Plug_dom"/>
</dbReference>
<dbReference type="EMBL" id="JACIEP010000001">
    <property type="protein sequence ID" value="MBB4034196.1"/>
    <property type="molecule type" value="Genomic_DNA"/>
</dbReference>
<keyword evidence="7 8" id="KW-0998">Cell outer membrane</keyword>
<dbReference type="PROSITE" id="PS52016">
    <property type="entry name" value="TONB_DEPENDENT_REC_3"/>
    <property type="match status" value="1"/>
</dbReference>
<keyword evidence="4 8" id="KW-0812">Transmembrane</keyword>
<dbReference type="InterPro" id="IPR023997">
    <property type="entry name" value="TonB-dep_OMP_SusC/RagA_CS"/>
</dbReference>
<dbReference type="SUPFAM" id="SSF49464">
    <property type="entry name" value="Carboxypeptidase regulatory domain-like"/>
    <property type="match status" value="1"/>
</dbReference>
<dbReference type="GO" id="GO:0044718">
    <property type="term" value="P:siderophore transmembrane transport"/>
    <property type="evidence" value="ECO:0007669"/>
    <property type="project" value="TreeGrafter"/>
</dbReference>
<dbReference type="Pfam" id="PF13715">
    <property type="entry name" value="CarbopepD_reg_2"/>
    <property type="match status" value="1"/>
</dbReference>
<dbReference type="FunFam" id="2.60.40.1120:FF:000003">
    <property type="entry name" value="Outer membrane protein Omp121"/>
    <property type="match status" value="1"/>
</dbReference>
<dbReference type="InterPro" id="IPR037066">
    <property type="entry name" value="Plug_dom_sf"/>
</dbReference>
<keyword evidence="5" id="KW-0732">Signal</keyword>
<dbReference type="Gene3D" id="2.60.40.1120">
    <property type="entry name" value="Carboxypeptidase-like, regulatory domain"/>
    <property type="match status" value="1"/>
</dbReference>
<accession>A0A840CG99</accession>
<dbReference type="Gene3D" id="2.170.130.10">
    <property type="entry name" value="TonB-dependent receptor, plug domain"/>
    <property type="match status" value="1"/>
</dbReference>
<dbReference type="InterPro" id="IPR023996">
    <property type="entry name" value="TonB-dep_OMP_SusC/RagA"/>
</dbReference>
<evidence type="ECO:0000256" key="3">
    <source>
        <dbReference type="ARBA" id="ARBA00022452"/>
    </source>
</evidence>
<evidence type="ECO:0000313" key="10">
    <source>
        <dbReference type="EMBL" id="MBB4034196.1"/>
    </source>
</evidence>
<dbReference type="RefSeq" id="WP_246347945.1">
    <property type="nucleotide sequence ID" value="NZ_JACIEP010000001.1"/>
</dbReference>
<evidence type="ECO:0000256" key="5">
    <source>
        <dbReference type="ARBA" id="ARBA00022729"/>
    </source>
</evidence>
<dbReference type="Gene3D" id="2.40.170.20">
    <property type="entry name" value="TonB-dependent receptor, beta-barrel domain"/>
    <property type="match status" value="1"/>
</dbReference>
<sequence length="1078" mass="119082">MNMRLKSKFLKNKGKAMVVAIFLIGAYSSSLYAEYNSGGNLSVNQTTRTIKGKVIDSSGEPLIGVSVTVIGTTNGVMTDVDGNYSINIPQGTAQLKFSYIGFKEEIVTINSQREVNITLTEDNQLLDEVVVVGYGTQKKETLSGAIAVVNSKAFEEKGGLSSPLQALQGQVAGVMITRSSSAPGDEGWNMTLRGASSKHTTEPLIIIDGVASGSVNDLRNLNSNDIESISFLKDGSAAIYGSRAAGGVVLITTKRGVTGKTKVEYSGSATLKTVGLMPSAMNIDQWADGVMTALNNDNNASNVWYTYAELAKKYKGSYIDLATSANPFGTAAFTDVSDFVFDNDANWLDSLFGDTWSTEQSLSVSGGTDRSSFRVSFSYLYDGSTLQFGNNKNQRYNFRANNIYKLSDKLTLESSISYNRQQQVVPTSIGSVLTTSMPMPGLPFRSTNGKAYAWGTWGSPVAKVEDGGDNKLSVSAININEVLKYNVTDWLNANAEVGYSTNSANRSIVENSITYYNYVGDKEVLVNPTQANSSYNQTDARTDFYSFTGYVNAHRTFAEKHAFSLTAGAQYEFKEYIYYGTKVKNIQDGLEIINGSGEVTLETGDNKNNKTKWQTSILSYFGRFNYDYDKRYLFELNARYDGVSKFQPENRWDFFWGTSLGWRIQQESFLRDANWLHDLKLRLSYAEVGNQSGVGNYDGVIFYNLETGSGAYLGSNKVSYIKTNGELATKARKWERVKNYNVALDFGFLGGNLSGTIDLFMKRNNNMLIEVTYPAILGDKAPMANAGKFKTWGIDGQLTYRGKIGEVDYHAGGTLTFARDKLTDIGGTTVIKSGYIAEMQGYPLKSVFGLRYAGKIQNEEELAAYKAKYYNNNSIGMPSNLRVGDNMYCDENGDGVLDENDYIHLGSDTPEISYSFNAGVAYKGFDINVVFQGAANRFVYRGIDNWTVPFRANYTNTITSSIGNTWNENNRDAYYAPYTNDTNINNYNYQASTLTAQDGRYIRLKNITVGYTFPYKLLMKTKAIQAARIYVTGADLWETTKIKDGWDPEAVTDSGSSAKGVKRYPFTRNFTFGLNLTF</sequence>
<comment type="caution">
    <text evidence="10">The sequence shown here is derived from an EMBL/GenBank/DDBJ whole genome shotgun (WGS) entry which is preliminary data.</text>
</comment>
<proteinExistence type="inferred from homology"/>
<organism evidence="10 11">
    <name type="scientific">Dysgonomonas hofstadii</name>
    <dbReference type="NCBI Taxonomy" id="637886"/>
    <lineage>
        <taxon>Bacteria</taxon>
        <taxon>Pseudomonadati</taxon>
        <taxon>Bacteroidota</taxon>
        <taxon>Bacteroidia</taxon>
        <taxon>Bacteroidales</taxon>
        <taxon>Dysgonomonadaceae</taxon>
        <taxon>Dysgonomonas</taxon>
    </lineage>
</organism>
<evidence type="ECO:0000256" key="7">
    <source>
        <dbReference type="ARBA" id="ARBA00023237"/>
    </source>
</evidence>
<keyword evidence="6 8" id="KW-0472">Membrane</keyword>
<keyword evidence="3 8" id="KW-1134">Transmembrane beta strand</keyword>
<evidence type="ECO:0000256" key="4">
    <source>
        <dbReference type="ARBA" id="ARBA00022692"/>
    </source>
</evidence>
<dbReference type="NCBIfam" id="TIGR04056">
    <property type="entry name" value="OMP_RagA_SusC"/>
    <property type="match status" value="1"/>
</dbReference>
<dbReference type="Pfam" id="PF07715">
    <property type="entry name" value="Plug"/>
    <property type="match status" value="1"/>
</dbReference>
<dbReference type="InterPro" id="IPR039426">
    <property type="entry name" value="TonB-dep_rcpt-like"/>
</dbReference>
<feature type="domain" description="TonB-dependent receptor plug" evidence="9">
    <location>
        <begin position="139"/>
        <end position="248"/>
    </location>
</feature>
<dbReference type="InterPro" id="IPR018247">
    <property type="entry name" value="EF_Hand_1_Ca_BS"/>
</dbReference>
<keyword evidence="11" id="KW-1185">Reference proteome</keyword>
<dbReference type="GO" id="GO:0015344">
    <property type="term" value="F:siderophore uptake transmembrane transporter activity"/>
    <property type="evidence" value="ECO:0007669"/>
    <property type="project" value="TreeGrafter"/>
</dbReference>
<evidence type="ECO:0000313" key="11">
    <source>
        <dbReference type="Proteomes" id="UP000555103"/>
    </source>
</evidence>
<dbReference type="SUPFAM" id="SSF56935">
    <property type="entry name" value="Porins"/>
    <property type="match status" value="1"/>
</dbReference>
<dbReference type="NCBIfam" id="TIGR04057">
    <property type="entry name" value="SusC_RagA_signa"/>
    <property type="match status" value="1"/>
</dbReference>
<dbReference type="PANTHER" id="PTHR30069">
    <property type="entry name" value="TONB-DEPENDENT OUTER MEMBRANE RECEPTOR"/>
    <property type="match status" value="1"/>
</dbReference>
<dbReference type="Proteomes" id="UP000555103">
    <property type="component" value="Unassembled WGS sequence"/>
</dbReference>
<comment type="similarity">
    <text evidence="8">Belongs to the TonB-dependent receptor family.</text>
</comment>
<gene>
    <name evidence="10" type="ORF">GGR21_000081</name>
</gene>
<evidence type="ECO:0000256" key="2">
    <source>
        <dbReference type="ARBA" id="ARBA00022448"/>
    </source>
</evidence>
<protein>
    <submittedName>
        <fullName evidence="10">TonB-linked SusC/RagA family outer membrane protein</fullName>
    </submittedName>
</protein>
<evidence type="ECO:0000256" key="6">
    <source>
        <dbReference type="ARBA" id="ARBA00023136"/>
    </source>
</evidence>
<reference evidence="10 11" key="1">
    <citation type="submission" date="2020-08" db="EMBL/GenBank/DDBJ databases">
        <title>Genomic Encyclopedia of Type Strains, Phase IV (KMG-IV): sequencing the most valuable type-strain genomes for metagenomic binning, comparative biology and taxonomic classification.</title>
        <authorList>
            <person name="Goeker M."/>
        </authorList>
    </citation>
    <scope>NUCLEOTIDE SEQUENCE [LARGE SCALE GENOMIC DNA]</scope>
    <source>
        <strain evidence="10 11">DSM 104969</strain>
    </source>
</reference>
<dbReference type="PROSITE" id="PS00018">
    <property type="entry name" value="EF_HAND_1"/>
    <property type="match status" value="1"/>
</dbReference>
<dbReference type="GO" id="GO:0009279">
    <property type="term" value="C:cell outer membrane"/>
    <property type="evidence" value="ECO:0007669"/>
    <property type="project" value="UniProtKB-SubCell"/>
</dbReference>
<dbReference type="PANTHER" id="PTHR30069:SF29">
    <property type="entry name" value="HEMOGLOBIN AND HEMOGLOBIN-HAPTOGLOBIN-BINDING PROTEIN 1-RELATED"/>
    <property type="match status" value="1"/>
</dbReference>
<evidence type="ECO:0000256" key="1">
    <source>
        <dbReference type="ARBA" id="ARBA00004571"/>
    </source>
</evidence>
<dbReference type="InterPro" id="IPR036942">
    <property type="entry name" value="Beta-barrel_TonB_sf"/>
</dbReference>
<name>A0A840CG99_9BACT</name>
<evidence type="ECO:0000256" key="8">
    <source>
        <dbReference type="PROSITE-ProRule" id="PRU01360"/>
    </source>
</evidence>
<dbReference type="AlphaFoldDB" id="A0A840CG99"/>
<evidence type="ECO:0000259" key="9">
    <source>
        <dbReference type="Pfam" id="PF07715"/>
    </source>
</evidence>